<dbReference type="PANTHER" id="PTHR34117">
    <property type="entry name" value="STYLE CELL-CYCLE INHIBITOR 1"/>
    <property type="match status" value="1"/>
</dbReference>
<accession>A0A8E5MEE9</accession>
<feature type="region of interest" description="Disordered" evidence="1">
    <location>
        <begin position="161"/>
        <end position="349"/>
    </location>
</feature>
<feature type="compositionally biased region" description="Basic residues" evidence="1">
    <location>
        <begin position="317"/>
        <end position="326"/>
    </location>
</feature>
<gene>
    <name evidence="2" type="ORF">UV8b_00522</name>
</gene>
<sequence length="373" mass="43000">MPKSRAEDWARHTRPGRESRQRSRDDSTAARSLTKRSPAARSPARSPAQPSRSASPDSHARHHHRHRRRSRHARPSGAEPEPEPAELPYSVRPLVKSDFAAFEPLFAFYLELQKQRYLEDMDEREARGRWKRFVGKWNRNELAEGWYDPEVFCRCAEEYAGREGGASPLASDEDEDEDEDEDGPGGSGSDDGSDDEDDHGGGDDYGPRLPARDPARRVGVKQPTRRDLAARDELLQEQREADGEAARQARRAERRLQKERLDELVPAAQPGTRERRLEKKKEAGESMRQFRERSPGVEVGDGELMGGGDTAEEYRRMKQREHRRKSDRQVRREEFERAKGEEMELRRRAWQRREEGTVSMLRELAKQRFGQGP</sequence>
<evidence type="ECO:0000256" key="1">
    <source>
        <dbReference type="SAM" id="MobiDB-lite"/>
    </source>
</evidence>
<feature type="compositionally biased region" description="Basic residues" evidence="1">
    <location>
        <begin position="60"/>
        <end position="74"/>
    </location>
</feature>
<dbReference type="KEGG" id="uvi:66061300"/>
<name>A0A8E5MEE9_USTVR</name>
<dbReference type="Proteomes" id="UP000027002">
    <property type="component" value="Chromosome 1"/>
</dbReference>
<dbReference type="PANTHER" id="PTHR34117:SF1">
    <property type="entry name" value="STYLE CELL-CYCLE INHIBITOR 1"/>
    <property type="match status" value="1"/>
</dbReference>
<evidence type="ECO:0000313" key="3">
    <source>
        <dbReference type="Proteomes" id="UP000027002"/>
    </source>
</evidence>
<reference evidence="2" key="1">
    <citation type="submission" date="2020-03" db="EMBL/GenBank/DDBJ databases">
        <title>A mixture of massive structural variations and highly conserved coding sequences in Ustilaginoidea virens genome.</title>
        <authorList>
            <person name="Zhang K."/>
            <person name="Zhao Z."/>
            <person name="Zhang Z."/>
            <person name="Li Y."/>
            <person name="Hsiang T."/>
            <person name="Sun W."/>
        </authorList>
    </citation>
    <scope>NUCLEOTIDE SEQUENCE</scope>
    <source>
        <strain evidence="2">UV-8b</strain>
    </source>
</reference>
<proteinExistence type="predicted"/>
<protein>
    <submittedName>
        <fullName evidence="2">Uncharacterized protein</fullName>
    </submittedName>
</protein>
<evidence type="ECO:0000313" key="2">
    <source>
        <dbReference type="EMBL" id="QUC16281.1"/>
    </source>
</evidence>
<feature type="compositionally biased region" description="Basic and acidic residues" evidence="1">
    <location>
        <begin position="1"/>
        <end position="28"/>
    </location>
</feature>
<feature type="compositionally biased region" description="Basic and acidic residues" evidence="1">
    <location>
        <begin position="327"/>
        <end position="349"/>
    </location>
</feature>
<dbReference type="GeneID" id="66061300"/>
<dbReference type="InterPro" id="IPR044688">
    <property type="entry name" value="SCI-1-like"/>
</dbReference>
<feature type="compositionally biased region" description="Basic and acidic residues" evidence="1">
    <location>
        <begin position="272"/>
        <end position="295"/>
    </location>
</feature>
<feature type="compositionally biased region" description="Basic and acidic residues" evidence="1">
    <location>
        <begin position="224"/>
        <end position="263"/>
    </location>
</feature>
<dbReference type="OrthoDB" id="2139939at2759"/>
<dbReference type="EMBL" id="CP072753">
    <property type="protein sequence ID" value="QUC16281.1"/>
    <property type="molecule type" value="Genomic_DNA"/>
</dbReference>
<feature type="compositionally biased region" description="Low complexity" evidence="1">
    <location>
        <begin position="36"/>
        <end position="57"/>
    </location>
</feature>
<feature type="compositionally biased region" description="Acidic residues" evidence="1">
    <location>
        <begin position="171"/>
        <end position="183"/>
    </location>
</feature>
<dbReference type="RefSeq" id="XP_042993954.1">
    <property type="nucleotide sequence ID" value="XM_043138020.1"/>
</dbReference>
<dbReference type="AlphaFoldDB" id="A0A8E5MEE9"/>
<feature type="compositionally biased region" description="Basic and acidic residues" evidence="1">
    <location>
        <begin position="199"/>
        <end position="216"/>
    </location>
</feature>
<keyword evidence="3" id="KW-1185">Reference proteome</keyword>
<feature type="region of interest" description="Disordered" evidence="1">
    <location>
        <begin position="1"/>
        <end position="89"/>
    </location>
</feature>
<organism evidence="2 3">
    <name type="scientific">Ustilaginoidea virens</name>
    <name type="common">Rice false smut fungus</name>
    <name type="synonym">Villosiclava virens</name>
    <dbReference type="NCBI Taxonomy" id="1159556"/>
    <lineage>
        <taxon>Eukaryota</taxon>
        <taxon>Fungi</taxon>
        <taxon>Dikarya</taxon>
        <taxon>Ascomycota</taxon>
        <taxon>Pezizomycotina</taxon>
        <taxon>Sordariomycetes</taxon>
        <taxon>Hypocreomycetidae</taxon>
        <taxon>Hypocreales</taxon>
        <taxon>Clavicipitaceae</taxon>
        <taxon>Ustilaginoidea</taxon>
    </lineage>
</organism>